<dbReference type="GO" id="GO:0043709">
    <property type="term" value="P:cell adhesion involved in single-species biofilm formation"/>
    <property type="evidence" value="ECO:0007669"/>
    <property type="project" value="TreeGrafter"/>
</dbReference>
<dbReference type="Gene3D" id="3.30.70.270">
    <property type="match status" value="1"/>
</dbReference>
<evidence type="ECO:0000256" key="1">
    <source>
        <dbReference type="ARBA" id="ARBA00012528"/>
    </source>
</evidence>
<gene>
    <name evidence="5" type="ORF">HQN60_05385</name>
</gene>
<dbReference type="PANTHER" id="PTHR45138">
    <property type="entry name" value="REGULATORY COMPONENTS OF SENSORY TRANSDUCTION SYSTEM"/>
    <property type="match status" value="1"/>
</dbReference>
<proteinExistence type="predicted"/>
<dbReference type="Gene3D" id="1.25.40.10">
    <property type="entry name" value="Tetratricopeptide repeat domain"/>
    <property type="match status" value="2"/>
</dbReference>
<dbReference type="InterPro" id="IPR043128">
    <property type="entry name" value="Rev_trsase/Diguanyl_cyclase"/>
</dbReference>
<feature type="domain" description="GGDEF" evidence="4">
    <location>
        <begin position="413"/>
        <end position="545"/>
    </location>
</feature>
<dbReference type="SUPFAM" id="SSF55073">
    <property type="entry name" value="Nucleotide cyclase"/>
    <property type="match status" value="1"/>
</dbReference>
<reference evidence="5 6" key="1">
    <citation type="submission" date="2020-05" db="EMBL/GenBank/DDBJ databases">
        <title>Complete genome sequence of Deefgea sp. D17.</title>
        <authorList>
            <person name="Bae J.-W."/>
            <person name="Han J.E."/>
        </authorList>
    </citation>
    <scope>NUCLEOTIDE SEQUENCE [LARGE SCALE GENOMIC DNA]</scope>
    <source>
        <strain evidence="5 6">D17</strain>
    </source>
</reference>
<dbReference type="SUPFAM" id="SSF48452">
    <property type="entry name" value="TPR-like"/>
    <property type="match status" value="2"/>
</dbReference>
<dbReference type="SMART" id="SM00028">
    <property type="entry name" value="TPR"/>
    <property type="match status" value="4"/>
</dbReference>
<dbReference type="CDD" id="cd01949">
    <property type="entry name" value="GGDEF"/>
    <property type="match status" value="1"/>
</dbReference>
<dbReference type="InterPro" id="IPR050469">
    <property type="entry name" value="Diguanylate_Cyclase"/>
</dbReference>
<keyword evidence="3" id="KW-0175">Coiled coil</keyword>
<dbReference type="EC" id="2.7.7.65" evidence="1"/>
<protein>
    <recommendedName>
        <fullName evidence="1">diguanylate cyclase</fullName>
        <ecNumber evidence="1">2.7.7.65</ecNumber>
    </recommendedName>
</protein>
<dbReference type="SMART" id="SM00267">
    <property type="entry name" value="GGDEF"/>
    <property type="match status" value="1"/>
</dbReference>
<dbReference type="PANTHER" id="PTHR45138:SF9">
    <property type="entry name" value="DIGUANYLATE CYCLASE DGCM-RELATED"/>
    <property type="match status" value="1"/>
</dbReference>
<dbReference type="EMBL" id="CP054143">
    <property type="protein sequence ID" value="QKJ66191.1"/>
    <property type="molecule type" value="Genomic_DNA"/>
</dbReference>
<evidence type="ECO:0000313" key="5">
    <source>
        <dbReference type="EMBL" id="QKJ66191.1"/>
    </source>
</evidence>
<keyword evidence="6" id="KW-1185">Reference proteome</keyword>
<dbReference type="GO" id="GO:0052621">
    <property type="term" value="F:diguanylate cyclase activity"/>
    <property type="evidence" value="ECO:0007669"/>
    <property type="project" value="UniProtKB-EC"/>
</dbReference>
<dbReference type="InterPro" id="IPR000160">
    <property type="entry name" value="GGDEF_dom"/>
</dbReference>
<evidence type="ECO:0000259" key="4">
    <source>
        <dbReference type="PROSITE" id="PS50887"/>
    </source>
</evidence>
<organism evidence="5 6">
    <name type="scientific">Deefgea piscis</name>
    <dbReference type="NCBI Taxonomy" id="2739061"/>
    <lineage>
        <taxon>Bacteria</taxon>
        <taxon>Pseudomonadati</taxon>
        <taxon>Pseudomonadota</taxon>
        <taxon>Betaproteobacteria</taxon>
        <taxon>Neisseriales</taxon>
        <taxon>Chitinibacteraceae</taxon>
        <taxon>Deefgea</taxon>
    </lineage>
</organism>
<dbReference type="Proteomes" id="UP000504844">
    <property type="component" value="Chromosome"/>
</dbReference>
<name>A0A6M8SND5_9NEIS</name>
<dbReference type="InterPro" id="IPR011990">
    <property type="entry name" value="TPR-like_helical_dom_sf"/>
</dbReference>
<comment type="catalytic activity">
    <reaction evidence="2">
        <text>2 GTP = 3',3'-c-di-GMP + 2 diphosphate</text>
        <dbReference type="Rhea" id="RHEA:24898"/>
        <dbReference type="ChEBI" id="CHEBI:33019"/>
        <dbReference type="ChEBI" id="CHEBI:37565"/>
        <dbReference type="ChEBI" id="CHEBI:58805"/>
        <dbReference type="EC" id="2.7.7.65"/>
    </reaction>
</comment>
<dbReference type="InterPro" id="IPR029787">
    <property type="entry name" value="Nucleotide_cyclase"/>
</dbReference>
<evidence type="ECO:0000256" key="3">
    <source>
        <dbReference type="SAM" id="Coils"/>
    </source>
</evidence>
<dbReference type="GO" id="GO:1902201">
    <property type="term" value="P:negative regulation of bacterial-type flagellum-dependent cell motility"/>
    <property type="evidence" value="ECO:0007669"/>
    <property type="project" value="TreeGrafter"/>
</dbReference>
<dbReference type="AlphaFoldDB" id="A0A6M8SND5"/>
<dbReference type="Pfam" id="PF00990">
    <property type="entry name" value="GGDEF"/>
    <property type="match status" value="1"/>
</dbReference>
<dbReference type="InterPro" id="IPR019734">
    <property type="entry name" value="TPR_rpt"/>
</dbReference>
<dbReference type="RefSeq" id="WP_173532695.1">
    <property type="nucleotide sequence ID" value="NZ_CP054143.1"/>
</dbReference>
<dbReference type="KEGG" id="dee:HQN60_05385"/>
<dbReference type="GO" id="GO:0005886">
    <property type="term" value="C:plasma membrane"/>
    <property type="evidence" value="ECO:0007669"/>
    <property type="project" value="TreeGrafter"/>
</dbReference>
<dbReference type="NCBIfam" id="TIGR00254">
    <property type="entry name" value="GGDEF"/>
    <property type="match status" value="1"/>
</dbReference>
<dbReference type="FunFam" id="3.30.70.270:FF:000001">
    <property type="entry name" value="Diguanylate cyclase domain protein"/>
    <property type="match status" value="1"/>
</dbReference>
<evidence type="ECO:0000313" key="6">
    <source>
        <dbReference type="Proteomes" id="UP000504844"/>
    </source>
</evidence>
<feature type="coiled-coil region" evidence="3">
    <location>
        <begin position="339"/>
        <end position="382"/>
    </location>
</feature>
<evidence type="ECO:0000256" key="2">
    <source>
        <dbReference type="ARBA" id="ARBA00034247"/>
    </source>
</evidence>
<dbReference type="PROSITE" id="PS50887">
    <property type="entry name" value="GGDEF"/>
    <property type="match status" value="1"/>
</dbReference>
<accession>A0A6M8SND5</accession>
<sequence length="548" mass="61957">MAKIQSSNCSNNQVAELDALLMAARQQYRSDCQQTLLLAEQALRIAQQQRDAAALAHATLLLGQAHYILSGAETALPILRKALTQAKAIAAHRLAAESLIGIACALQSLGQLHAAFLANLDALQAAILDNALTLYAEAYLGMGNLYVQHNEHSKALHYLALASEWADLSADQDLRCKTRLHLSATLLSLREFSLAYDVLQQAKTFLILPLRRDWQAEIFNYLGLIHVEQGESSLALDCLQMACKINAEAGFVWGQTVNLLGLGKLSFRLEQPQAALSYLQQALALVDEFQDLYLLQQIHYQLYLIYEAQGDVVRAMMHHIAYHDHYMKLQRQKEYSQFRANDKRRLQNVEMKLKLLSSELEVNQLKQQRHQEVDRLRELESAVYHDGLTGVYNRRALDERLPELLRLTQESQGHLLAIMIDFDHFKQVNDRFSHHIGDVVLRTACELLSKLTRDNDMLARYGGEEFVLIVHHIDAAIANHIAERMRQKIEQFNWADLQTGLHVSISLGCAVWQYGESAEQLLARADKALYAAKHGGRNCVRFAEVDHA</sequence>